<evidence type="ECO:0000313" key="1">
    <source>
        <dbReference type="EMBL" id="ALX47491.1"/>
    </source>
</evidence>
<keyword evidence="2" id="KW-1185">Reference proteome</keyword>
<protein>
    <submittedName>
        <fullName evidence="1">Uncharacterized protein</fullName>
    </submittedName>
</protein>
<dbReference type="OrthoDB" id="2968682at2"/>
<reference evidence="1 2" key="1">
    <citation type="submission" date="2016-01" db="EMBL/GenBank/DDBJ databases">
        <title>Complete genome sequence of strain Lentibacillus amyloliquefaciens LAM0015T isolated from saline sediment.</title>
        <authorList>
            <person name="Wang J.-L."/>
            <person name="He M.-X."/>
        </authorList>
    </citation>
    <scope>NUCLEOTIDE SEQUENCE [LARGE SCALE GENOMIC DNA]</scope>
    <source>
        <strain evidence="1 2">LAM0015</strain>
    </source>
</reference>
<proteinExistence type="predicted"/>
<accession>A0A0U4F437</accession>
<dbReference type="AlphaFoldDB" id="A0A0U4F437"/>
<dbReference type="RefSeq" id="WP_068441142.1">
    <property type="nucleotide sequence ID" value="NZ_CP013862.1"/>
</dbReference>
<gene>
    <name evidence="1" type="ORF">AOX59_02065</name>
</gene>
<name>A0A0U4F437_9BACI</name>
<sequence length="85" mass="9777">MSDYTIQQLNVYEYLGKACDPLFNTICNMQQGSSKYIPEIKVTLIKNRHGLYEMASKSNHECYSNKEDLYDSVSEILSNSLLRGM</sequence>
<dbReference type="KEGG" id="lao:AOX59_02065"/>
<evidence type="ECO:0000313" key="2">
    <source>
        <dbReference type="Proteomes" id="UP000050331"/>
    </source>
</evidence>
<organism evidence="1 2">
    <name type="scientific">Lentibacillus amyloliquefaciens</name>
    <dbReference type="NCBI Taxonomy" id="1472767"/>
    <lineage>
        <taxon>Bacteria</taxon>
        <taxon>Bacillati</taxon>
        <taxon>Bacillota</taxon>
        <taxon>Bacilli</taxon>
        <taxon>Bacillales</taxon>
        <taxon>Bacillaceae</taxon>
        <taxon>Lentibacillus</taxon>
    </lineage>
</organism>
<dbReference type="Proteomes" id="UP000050331">
    <property type="component" value="Chromosome"/>
</dbReference>
<dbReference type="EMBL" id="CP013862">
    <property type="protein sequence ID" value="ALX47491.1"/>
    <property type="molecule type" value="Genomic_DNA"/>
</dbReference>
<dbReference type="STRING" id="1472767.AOX59_02065"/>